<dbReference type="PANTHER" id="PTHR19991:SF3">
    <property type="entry name" value="LETHAL (2) 01289, ISOFORM F"/>
    <property type="match status" value="1"/>
</dbReference>
<protein>
    <recommendedName>
        <fullName evidence="3">Thioredoxin domain-containing protein</fullName>
    </recommendedName>
</protein>
<evidence type="ECO:0008006" key="3">
    <source>
        <dbReference type="Google" id="ProtNLM"/>
    </source>
</evidence>
<comment type="caution">
    <text evidence="1">The sequence shown here is derived from an EMBL/GenBank/DDBJ whole genome shotgun (WGS) entry which is preliminary data.</text>
</comment>
<gene>
    <name evidence="1" type="ORF">AVEN_128670_1</name>
</gene>
<sequence>TKECKDCHKILQELEKIDDDAENFGVQFVKNGEKFLAKKYGVSEFPSLVYFRNKHPAIYDGDLMKEDAVLAWLTNIESMELPDAIEEVNAKVLESLIDETEYVAVLFCEYPLLHSKGSILVPRWGGEAALFPHADNRESDVSQPNRGCQNRPVNRQRRFMVAKLEKNRLSS</sequence>
<dbReference type="Gene3D" id="3.40.30.10">
    <property type="entry name" value="Glutaredoxin"/>
    <property type="match status" value="1"/>
</dbReference>
<dbReference type="SUPFAM" id="SSF52833">
    <property type="entry name" value="Thioredoxin-like"/>
    <property type="match status" value="1"/>
</dbReference>
<dbReference type="EMBL" id="BGPR01058319">
    <property type="protein sequence ID" value="GBO34482.1"/>
    <property type="molecule type" value="Genomic_DNA"/>
</dbReference>
<name>A0A4Y2WDG4_ARAVE</name>
<dbReference type="OrthoDB" id="6432614at2759"/>
<organism evidence="1 2">
    <name type="scientific">Araneus ventricosus</name>
    <name type="common">Orbweaver spider</name>
    <name type="synonym">Epeira ventricosa</name>
    <dbReference type="NCBI Taxonomy" id="182803"/>
    <lineage>
        <taxon>Eukaryota</taxon>
        <taxon>Metazoa</taxon>
        <taxon>Ecdysozoa</taxon>
        <taxon>Arthropoda</taxon>
        <taxon>Chelicerata</taxon>
        <taxon>Arachnida</taxon>
        <taxon>Araneae</taxon>
        <taxon>Araneomorphae</taxon>
        <taxon>Entelegynae</taxon>
        <taxon>Araneoidea</taxon>
        <taxon>Araneidae</taxon>
        <taxon>Araneus</taxon>
    </lineage>
</organism>
<dbReference type="PANTHER" id="PTHR19991">
    <property type="entry name" value="L 2 01289"/>
    <property type="match status" value="1"/>
</dbReference>
<proteinExistence type="predicted"/>
<dbReference type="InterPro" id="IPR036249">
    <property type="entry name" value="Thioredoxin-like_sf"/>
</dbReference>
<evidence type="ECO:0000313" key="2">
    <source>
        <dbReference type="Proteomes" id="UP000499080"/>
    </source>
</evidence>
<evidence type="ECO:0000313" key="1">
    <source>
        <dbReference type="EMBL" id="GBO34482.1"/>
    </source>
</evidence>
<feature type="non-terminal residue" evidence="1">
    <location>
        <position position="1"/>
    </location>
</feature>
<keyword evidence="2" id="KW-1185">Reference proteome</keyword>
<dbReference type="AlphaFoldDB" id="A0A4Y2WDG4"/>
<reference evidence="1 2" key="1">
    <citation type="journal article" date="2019" name="Sci. Rep.">
        <title>Orb-weaving spider Araneus ventricosus genome elucidates the spidroin gene catalogue.</title>
        <authorList>
            <person name="Kono N."/>
            <person name="Nakamura H."/>
            <person name="Ohtoshi R."/>
            <person name="Moran D.A.P."/>
            <person name="Shinohara A."/>
            <person name="Yoshida Y."/>
            <person name="Fujiwara M."/>
            <person name="Mori M."/>
            <person name="Tomita M."/>
            <person name="Arakawa K."/>
        </authorList>
    </citation>
    <scope>NUCLEOTIDE SEQUENCE [LARGE SCALE GENOMIC DNA]</scope>
</reference>
<accession>A0A4Y2WDG4</accession>
<dbReference type="Proteomes" id="UP000499080">
    <property type="component" value="Unassembled WGS sequence"/>
</dbReference>